<name>A0A117JHU5_9MYCO</name>
<gene>
    <name evidence="1" type="ORF">AU192_17380</name>
</gene>
<reference evidence="1 2" key="1">
    <citation type="submission" date="2016-01" db="EMBL/GenBank/DDBJ databases">
        <authorList>
            <consortium name="TB Trials Study Group"/>
            <person name="Sutton G."/>
            <person name="Brinkac L."/>
            <person name="Sanka R."/>
            <person name="Adams M."/>
            <person name="Lau E.L."/>
            <person name="Macaden R."/>
            <person name="Grewal H.M.S."/>
        </authorList>
    </citation>
    <scope>NUCLEOTIDE SEQUENCE [LARGE SCALE GENOMIC DNA]</scope>
    <source>
        <strain evidence="1 2">IS-1744</strain>
    </source>
</reference>
<dbReference type="Proteomes" id="UP000053707">
    <property type="component" value="Unassembled WGS sequence"/>
</dbReference>
<dbReference type="RefSeq" id="WP_064399476.1">
    <property type="nucleotide sequence ID" value="NZ_LQIR01000056.1"/>
</dbReference>
<protein>
    <submittedName>
        <fullName evidence="1">Glyoxalase</fullName>
    </submittedName>
</protein>
<proteinExistence type="predicted"/>
<comment type="caution">
    <text evidence="1">The sequence shown here is derived from an EMBL/GenBank/DDBJ whole genome shotgun (WGS) entry which is preliminary data.</text>
</comment>
<evidence type="ECO:0000313" key="2">
    <source>
        <dbReference type="Proteomes" id="UP000053707"/>
    </source>
</evidence>
<organism evidence="1 2">
    <name type="scientific">Mycobacterium lehmannii</name>
    <dbReference type="NCBI Taxonomy" id="2048550"/>
    <lineage>
        <taxon>Bacteria</taxon>
        <taxon>Bacillati</taxon>
        <taxon>Actinomycetota</taxon>
        <taxon>Actinomycetes</taxon>
        <taxon>Mycobacteriales</taxon>
        <taxon>Mycobacteriaceae</taxon>
        <taxon>Mycobacterium</taxon>
    </lineage>
</organism>
<dbReference type="SUPFAM" id="SSF54593">
    <property type="entry name" value="Glyoxalase/Bleomycin resistance protein/Dihydroxybiphenyl dioxygenase"/>
    <property type="match status" value="1"/>
</dbReference>
<dbReference type="InterPro" id="IPR029068">
    <property type="entry name" value="Glyas_Bleomycin-R_OHBP_Dase"/>
</dbReference>
<dbReference type="AlphaFoldDB" id="A0A117JHU5"/>
<dbReference type="EMBL" id="LQIR01000056">
    <property type="protein sequence ID" value="KUI09200.1"/>
    <property type="molecule type" value="Genomic_DNA"/>
</dbReference>
<accession>A0A117JHU5</accession>
<keyword evidence="2" id="KW-1185">Reference proteome</keyword>
<evidence type="ECO:0000313" key="1">
    <source>
        <dbReference type="EMBL" id="KUI09200.1"/>
    </source>
</evidence>
<sequence length="215" mass="22690">MTSPAVRIDEIEVADPADAWRRAGFTIDDEMVCRVGGVRVGFVGPERGRGIVGWSLCGLPPDAVLSDVDGIPTSRSSAAGATPAEHSNGVTAIDHVVLLSPDLDRTVQALTAIGVAPRRERDGELGGRPIRQIFFRFGEVIVEAVGSPGTTSEAPSTLWGITYVVADIDATGAFFGGRTGPVKDAVQPGRRITTLRHQEFGMSVRTALISASARR</sequence>